<sequence length="381" mass="43704">MKFLFLIQGEGRGHLSQAITLEKILLDAGHSVCCTLVGKSERRIIPEYFKRNMHSPIQEIASPNFVTDKQNKSVQILRTIVYNARYTPRFLKSLGQIHKTVAQHQPDCIINFYDFLGGLYSFLYRPKAQYVCVGHQYLAYHPNFPFAPNKPLDKLLFTFNNSLTSWRADLRIALSFSPYAPARIGKLVVTPPLLRQEVFEAKPQTEDFLLAYMVNSGYGEEVMEWSEQHPETRIHCFWDEKSKPEVWEYSPSLTFHQVNDVKFLDYMSRCKGYVSTAGFESICEALYLQKPVLMIPVKGQYEQACNALDAQKAEAGIAADSYQIDLLLDYINQNQGKESPYRAWYQETPWVITQVLEALSLQQPSKIHEHEKSPAASVMAP</sequence>
<proteinExistence type="predicted"/>
<dbReference type="PANTHER" id="PTHR21015:SF22">
    <property type="entry name" value="GLYCOSYLTRANSFERASE"/>
    <property type="match status" value="1"/>
</dbReference>
<dbReference type="PANTHER" id="PTHR21015">
    <property type="entry name" value="UDP-N-ACETYLGLUCOSAMINE--N-ACETYLMURAMYL-(PENTAPEPTIDE) PYROPHOSPHORYL-UNDECAPRENOL N-ACETYLGLUCOSAMINE TRANSFERASE 1"/>
    <property type="match status" value="1"/>
</dbReference>
<evidence type="ECO:0000313" key="1">
    <source>
        <dbReference type="EMBL" id="MDN4164814.1"/>
    </source>
</evidence>
<organism evidence="1 2">
    <name type="scientific">Shiella aurantiaca</name>
    <dbReference type="NCBI Taxonomy" id="3058365"/>
    <lineage>
        <taxon>Bacteria</taxon>
        <taxon>Pseudomonadati</taxon>
        <taxon>Bacteroidota</taxon>
        <taxon>Cytophagia</taxon>
        <taxon>Cytophagales</taxon>
        <taxon>Shiellaceae</taxon>
        <taxon>Shiella</taxon>
    </lineage>
</organism>
<evidence type="ECO:0000313" key="2">
    <source>
        <dbReference type="Proteomes" id="UP001168552"/>
    </source>
</evidence>
<dbReference type="RefSeq" id="WP_320003340.1">
    <property type="nucleotide sequence ID" value="NZ_JAUHJS010000002.1"/>
</dbReference>
<reference evidence="1" key="1">
    <citation type="submission" date="2023-06" db="EMBL/GenBank/DDBJ databases">
        <title>Cytophagales bacterium Strain LB-30, isolated from soil.</title>
        <authorList>
            <person name="Liu B."/>
        </authorList>
    </citation>
    <scope>NUCLEOTIDE SEQUENCE</scope>
    <source>
        <strain evidence="1">LB-30</strain>
    </source>
</reference>
<comment type="caution">
    <text evidence="1">The sequence shown here is derived from an EMBL/GenBank/DDBJ whole genome shotgun (WGS) entry which is preliminary data.</text>
</comment>
<dbReference type="Gene3D" id="3.40.50.2000">
    <property type="entry name" value="Glycogen Phosphorylase B"/>
    <property type="match status" value="1"/>
</dbReference>
<protein>
    <submittedName>
        <fullName evidence="1">Glycosyltransferase family protein</fullName>
    </submittedName>
</protein>
<name>A0ABT8F3J4_9BACT</name>
<gene>
    <name evidence="1" type="ORF">QWY31_04835</name>
</gene>
<keyword evidence="2" id="KW-1185">Reference proteome</keyword>
<dbReference type="Proteomes" id="UP001168552">
    <property type="component" value="Unassembled WGS sequence"/>
</dbReference>
<accession>A0ABT8F3J4</accession>
<dbReference type="Pfam" id="PF13528">
    <property type="entry name" value="Glyco_trans_1_3"/>
    <property type="match status" value="1"/>
</dbReference>
<dbReference type="SUPFAM" id="SSF53756">
    <property type="entry name" value="UDP-Glycosyltransferase/glycogen phosphorylase"/>
    <property type="match status" value="1"/>
</dbReference>
<dbReference type="EMBL" id="JAUHJS010000002">
    <property type="protein sequence ID" value="MDN4164814.1"/>
    <property type="molecule type" value="Genomic_DNA"/>
</dbReference>